<name>X1RER7_9ZZZZ</name>
<dbReference type="AlphaFoldDB" id="X1RER7"/>
<evidence type="ECO:0000313" key="1">
    <source>
        <dbReference type="EMBL" id="GAI61650.1"/>
    </source>
</evidence>
<feature type="non-terminal residue" evidence="1">
    <location>
        <position position="41"/>
    </location>
</feature>
<dbReference type="EMBL" id="BARV01045930">
    <property type="protein sequence ID" value="GAI61650.1"/>
    <property type="molecule type" value="Genomic_DNA"/>
</dbReference>
<protein>
    <submittedName>
        <fullName evidence="1">Uncharacterized protein</fullName>
    </submittedName>
</protein>
<sequence length="41" mass="4826">GEKITPLNSLFKKNDNKKELKENLLIWDPRLIERGSFLILT</sequence>
<accession>X1RER7</accession>
<gene>
    <name evidence="1" type="ORF">S06H3_66917</name>
</gene>
<organism evidence="1">
    <name type="scientific">marine sediment metagenome</name>
    <dbReference type="NCBI Taxonomy" id="412755"/>
    <lineage>
        <taxon>unclassified sequences</taxon>
        <taxon>metagenomes</taxon>
        <taxon>ecological metagenomes</taxon>
    </lineage>
</organism>
<comment type="caution">
    <text evidence="1">The sequence shown here is derived from an EMBL/GenBank/DDBJ whole genome shotgun (WGS) entry which is preliminary data.</text>
</comment>
<feature type="non-terminal residue" evidence="1">
    <location>
        <position position="1"/>
    </location>
</feature>
<reference evidence="1" key="1">
    <citation type="journal article" date="2014" name="Front. Microbiol.">
        <title>High frequency of phylogenetically diverse reductive dehalogenase-homologous genes in deep subseafloor sedimentary metagenomes.</title>
        <authorList>
            <person name="Kawai M."/>
            <person name="Futagami T."/>
            <person name="Toyoda A."/>
            <person name="Takaki Y."/>
            <person name="Nishi S."/>
            <person name="Hori S."/>
            <person name="Arai W."/>
            <person name="Tsubouchi T."/>
            <person name="Morono Y."/>
            <person name="Uchiyama I."/>
            <person name="Ito T."/>
            <person name="Fujiyama A."/>
            <person name="Inagaki F."/>
            <person name="Takami H."/>
        </authorList>
    </citation>
    <scope>NUCLEOTIDE SEQUENCE</scope>
    <source>
        <strain evidence="1">Expedition CK06-06</strain>
    </source>
</reference>
<proteinExistence type="predicted"/>